<evidence type="ECO:0008006" key="4">
    <source>
        <dbReference type="Google" id="ProtNLM"/>
    </source>
</evidence>
<proteinExistence type="predicted"/>
<accession>U2TKL1</accession>
<feature type="transmembrane region" description="Helical" evidence="1">
    <location>
        <begin position="430"/>
        <end position="452"/>
    </location>
</feature>
<keyword evidence="1" id="KW-0472">Membrane</keyword>
<dbReference type="EMBL" id="AWEZ01000062">
    <property type="protein sequence ID" value="ERL06713.1"/>
    <property type="molecule type" value="Genomic_DNA"/>
</dbReference>
<keyword evidence="1" id="KW-1133">Transmembrane helix</keyword>
<keyword evidence="1" id="KW-0812">Transmembrane</keyword>
<comment type="caution">
    <text evidence="2">The sequence shown here is derived from an EMBL/GenBank/DDBJ whole genome shotgun (WGS) entry which is preliminary data.</text>
</comment>
<evidence type="ECO:0000313" key="2">
    <source>
        <dbReference type="EMBL" id="ERL06713.1"/>
    </source>
</evidence>
<sequence>MQERIPLVAHACMRIDRWLQTRRHVLVVSFALAALVLAPALAVFHDDPRGVDDDWSISLMLSGRVGATTPCLFVNAVVSYISLGINALLPSVNGFYALEFVLSLLSMACLLAWALFWRHRLGPSIVASGTIFLTLAGVTIGSNFTYVAALCFIAGCATLISNAASARSVAPYPLGVILVMMGCALRWEIALLLVPACAVALVFVSRGVLSSSDHETHAMGSRLRPIAMALIGCLALAAFDLAIWQQPENREWSLYSSARSSAVDYTLRQYDDVRHELEPRGISETDYGLVQSWVFADPEVFDRDVLQVIGAQRAVQTPSVGRTILNAGAHLIESCRKLLMVMLVTCAAYVLDERRRGRATKAILLSMLCFAVLCCAEYAYVYSDGRVPDRVVTPLFLCAALGMTLSGLCERDVRQDARHSRNDGAPRAAMGMAALSVTCILVTCLWGGTLLLPHASLQKLGHNLNQRSYVPQSAILSYERNHPDEVFAWDATGYAWGFEGAYGLDIIPDDDMLLRNFTLGGWAEGSPALKARRRRYGIDNLLKGLVDNPKVRLVTYDTSTADKLVAYLDEHYAADARYEVVDAIAGQTDDATAYIIRFYESG</sequence>
<reference evidence="2 3" key="1">
    <citation type="submission" date="2013-08" db="EMBL/GenBank/DDBJ databases">
        <authorList>
            <person name="Durkin A.S."/>
            <person name="Haft D.R."/>
            <person name="McCorrison J."/>
            <person name="Torralba M."/>
            <person name="Gillis M."/>
            <person name="Haft D.H."/>
            <person name="Methe B."/>
            <person name="Sutton G."/>
            <person name="Nelson K.E."/>
        </authorList>
    </citation>
    <scope>NUCLEOTIDE SEQUENCE [LARGE SCALE GENOMIC DNA]</scope>
    <source>
        <strain evidence="2 3">F0195</strain>
    </source>
</reference>
<dbReference type="STRING" id="1125712.HMPREF1316_0603"/>
<evidence type="ECO:0000256" key="1">
    <source>
        <dbReference type="SAM" id="Phobius"/>
    </source>
</evidence>
<dbReference type="eggNOG" id="ENOG50331J5">
    <property type="taxonomic scope" value="Bacteria"/>
</dbReference>
<dbReference type="Proteomes" id="UP000016638">
    <property type="component" value="Unassembled WGS sequence"/>
</dbReference>
<gene>
    <name evidence="2" type="ORF">HMPREF1316_0603</name>
</gene>
<keyword evidence="3" id="KW-1185">Reference proteome</keyword>
<feature type="transmembrane region" description="Helical" evidence="1">
    <location>
        <begin position="392"/>
        <end position="409"/>
    </location>
</feature>
<name>U2TKL1_9ACTN</name>
<feature type="transmembrane region" description="Helical" evidence="1">
    <location>
        <begin position="223"/>
        <end position="244"/>
    </location>
</feature>
<feature type="transmembrane region" description="Helical" evidence="1">
    <location>
        <begin position="65"/>
        <end position="89"/>
    </location>
</feature>
<evidence type="ECO:0000313" key="3">
    <source>
        <dbReference type="Proteomes" id="UP000016638"/>
    </source>
</evidence>
<feature type="transmembrane region" description="Helical" evidence="1">
    <location>
        <begin position="362"/>
        <end position="380"/>
    </location>
</feature>
<organism evidence="2 3">
    <name type="scientific">Olsenella profusa F0195</name>
    <dbReference type="NCBI Taxonomy" id="1125712"/>
    <lineage>
        <taxon>Bacteria</taxon>
        <taxon>Bacillati</taxon>
        <taxon>Actinomycetota</taxon>
        <taxon>Coriobacteriia</taxon>
        <taxon>Coriobacteriales</taxon>
        <taxon>Atopobiaceae</taxon>
        <taxon>Olsenella</taxon>
    </lineage>
</organism>
<feature type="transmembrane region" description="Helical" evidence="1">
    <location>
        <begin position="95"/>
        <end position="116"/>
    </location>
</feature>
<protein>
    <recommendedName>
        <fullName evidence="4">Dolichyl-phosphate-mannose-protein mannosyltransferase</fullName>
    </recommendedName>
</protein>
<dbReference type="PATRIC" id="fig|1125712.3.peg.2023"/>
<feature type="transmembrane region" description="Helical" evidence="1">
    <location>
        <begin position="176"/>
        <end position="203"/>
    </location>
</feature>
<feature type="transmembrane region" description="Helical" evidence="1">
    <location>
        <begin position="24"/>
        <end position="44"/>
    </location>
</feature>
<dbReference type="AlphaFoldDB" id="U2TKL1"/>